<organism evidence="3 4">
    <name type="scientific">Anaerovibrio slackiae</name>
    <dbReference type="NCBI Taxonomy" id="2652309"/>
    <lineage>
        <taxon>Bacteria</taxon>
        <taxon>Bacillati</taxon>
        <taxon>Bacillota</taxon>
        <taxon>Negativicutes</taxon>
        <taxon>Selenomonadales</taxon>
        <taxon>Selenomonadaceae</taxon>
        <taxon>Anaerovibrio</taxon>
    </lineage>
</organism>
<name>A0A6I2UJW2_9FIRM</name>
<dbReference type="InterPro" id="IPR013545">
    <property type="entry name" value="T2SS_protein-GspG_C"/>
</dbReference>
<feature type="domain" description="Type II secretion system protein GspG C-terminal" evidence="2">
    <location>
        <begin position="39"/>
        <end position="121"/>
    </location>
</feature>
<proteinExistence type="predicted"/>
<evidence type="ECO:0000256" key="1">
    <source>
        <dbReference type="SAM" id="Phobius"/>
    </source>
</evidence>
<dbReference type="Gene3D" id="3.30.700.10">
    <property type="entry name" value="Glycoprotein, Type 4 Pilin"/>
    <property type="match status" value="1"/>
</dbReference>
<evidence type="ECO:0000313" key="4">
    <source>
        <dbReference type="Proteomes" id="UP000433181"/>
    </source>
</evidence>
<keyword evidence="1" id="KW-1133">Transmembrane helix</keyword>
<sequence length="135" mass="14396">MKQKLYKANGFILMQAVGAVLLIVMLSVVVIVAGSTYINAGKRSTAASDTAALGGYISQYRMEMGTYPGKLDDLTKTKGQYGPWLREVPNDPFGNSYQYISNGNKGFVVFSVGQDGQASSSIDSGICGDDIGYSE</sequence>
<accession>A0A6I2UJW2</accession>
<reference evidence="3 4" key="1">
    <citation type="submission" date="2019-08" db="EMBL/GenBank/DDBJ databases">
        <title>In-depth cultivation of the pig gut microbiome towards novel bacterial diversity and tailored functional studies.</title>
        <authorList>
            <person name="Wylensek D."/>
            <person name="Hitch T.C.A."/>
            <person name="Clavel T."/>
        </authorList>
    </citation>
    <scope>NUCLEOTIDE SEQUENCE [LARGE SCALE GENOMIC DNA]</scope>
    <source>
        <strain evidence="3 4">WCA-693-APC-5D-A</strain>
    </source>
</reference>
<dbReference type="GeneID" id="96779994"/>
<evidence type="ECO:0000313" key="3">
    <source>
        <dbReference type="EMBL" id="MSU10025.1"/>
    </source>
</evidence>
<keyword evidence="1" id="KW-0812">Transmembrane</keyword>
<gene>
    <name evidence="3" type="ORF">FYJ84_13755</name>
</gene>
<dbReference type="AlphaFoldDB" id="A0A6I2UJW2"/>
<comment type="caution">
    <text evidence="3">The sequence shown here is derived from an EMBL/GenBank/DDBJ whole genome shotgun (WGS) entry which is preliminary data.</text>
</comment>
<dbReference type="Pfam" id="PF08334">
    <property type="entry name" value="T2SSG"/>
    <property type="match status" value="1"/>
</dbReference>
<dbReference type="EMBL" id="VUNR01000047">
    <property type="protein sequence ID" value="MSU10025.1"/>
    <property type="molecule type" value="Genomic_DNA"/>
</dbReference>
<keyword evidence="1" id="KW-0472">Membrane</keyword>
<dbReference type="SUPFAM" id="SSF54523">
    <property type="entry name" value="Pili subunits"/>
    <property type="match status" value="1"/>
</dbReference>
<dbReference type="InterPro" id="IPR045584">
    <property type="entry name" value="Pilin-like"/>
</dbReference>
<keyword evidence="4" id="KW-1185">Reference proteome</keyword>
<protein>
    <recommendedName>
        <fullName evidence="2">Type II secretion system protein GspG C-terminal domain-containing protein</fullName>
    </recommendedName>
</protein>
<dbReference type="Proteomes" id="UP000433181">
    <property type="component" value="Unassembled WGS sequence"/>
</dbReference>
<feature type="transmembrane region" description="Helical" evidence="1">
    <location>
        <begin position="12"/>
        <end position="38"/>
    </location>
</feature>
<dbReference type="RefSeq" id="WP_154408190.1">
    <property type="nucleotide sequence ID" value="NZ_JBGVJD010000111.1"/>
</dbReference>
<evidence type="ECO:0000259" key="2">
    <source>
        <dbReference type="Pfam" id="PF08334"/>
    </source>
</evidence>